<evidence type="ECO:0000256" key="8">
    <source>
        <dbReference type="ARBA" id="ARBA00037071"/>
    </source>
</evidence>
<dbReference type="Proteomes" id="UP000186806">
    <property type="component" value="Unassembled WGS sequence"/>
</dbReference>
<comment type="catalytic activity">
    <reaction evidence="1 9 10">
        <text>[protein]-peptidylproline (omega=180) = [protein]-peptidylproline (omega=0)</text>
        <dbReference type="Rhea" id="RHEA:16237"/>
        <dbReference type="Rhea" id="RHEA-COMP:10747"/>
        <dbReference type="Rhea" id="RHEA-COMP:10748"/>
        <dbReference type="ChEBI" id="CHEBI:83833"/>
        <dbReference type="ChEBI" id="CHEBI:83834"/>
        <dbReference type="EC" id="5.2.1.8"/>
    </reaction>
</comment>
<evidence type="ECO:0000256" key="5">
    <source>
        <dbReference type="ARBA" id="ARBA00023110"/>
    </source>
</evidence>
<evidence type="ECO:0000256" key="4">
    <source>
        <dbReference type="ARBA" id="ARBA00022490"/>
    </source>
</evidence>
<evidence type="ECO:0000259" key="11">
    <source>
        <dbReference type="PROSITE" id="PS50059"/>
    </source>
</evidence>
<dbReference type="InterPro" id="IPR046357">
    <property type="entry name" value="PPIase_dom_sf"/>
</dbReference>
<dbReference type="AlphaFoldDB" id="A0A1Q8TAD5"/>
<keyword evidence="5 9" id="KW-0697">Rotamase</keyword>
<keyword evidence="4" id="KW-0963">Cytoplasm</keyword>
<dbReference type="Gene3D" id="3.10.50.40">
    <property type="match status" value="1"/>
</dbReference>
<dbReference type="EC" id="5.2.1.8" evidence="10"/>
<evidence type="ECO:0000256" key="2">
    <source>
        <dbReference type="ARBA" id="ARBA00004496"/>
    </source>
</evidence>
<keyword evidence="13" id="KW-1185">Reference proteome</keyword>
<dbReference type="PANTHER" id="PTHR47861:SF3">
    <property type="entry name" value="FKBP-TYPE PEPTIDYL-PROLYL CIS-TRANS ISOMERASE SLYD"/>
    <property type="match status" value="1"/>
</dbReference>
<dbReference type="Pfam" id="PF00254">
    <property type="entry name" value="FKBP_C"/>
    <property type="match status" value="1"/>
</dbReference>
<dbReference type="PROSITE" id="PS50059">
    <property type="entry name" value="FKBP_PPIASE"/>
    <property type="match status" value="1"/>
</dbReference>
<comment type="subcellular location">
    <subcellularLocation>
        <location evidence="2">Cytoplasm</location>
    </subcellularLocation>
</comment>
<comment type="caution">
    <text evidence="12">The sequence shown here is derived from an EMBL/GenBank/DDBJ whole genome shotgun (WGS) entry which is preliminary data.</text>
</comment>
<dbReference type="RefSeq" id="WP_075369775.1">
    <property type="nucleotide sequence ID" value="NZ_JAKGAJ010000004.1"/>
</dbReference>
<dbReference type="PANTHER" id="PTHR47861">
    <property type="entry name" value="FKBP-TYPE PEPTIDYL-PROLYL CIS-TRANS ISOMERASE SLYD"/>
    <property type="match status" value="1"/>
</dbReference>
<proteinExistence type="inferred from homology"/>
<evidence type="ECO:0000256" key="10">
    <source>
        <dbReference type="RuleBase" id="RU003915"/>
    </source>
</evidence>
<dbReference type="SUPFAM" id="SSF54534">
    <property type="entry name" value="FKBP-like"/>
    <property type="match status" value="1"/>
</dbReference>
<evidence type="ECO:0000313" key="12">
    <source>
        <dbReference type="EMBL" id="OLO10643.1"/>
    </source>
</evidence>
<sequence>MTISPQHVVRLHYVLCDSAGHVLDDSRRREAPLEYLHGHANILPGLEAALEGLAGGDAREINLTPEQAYGTHEPDLVQTVARTAFPGVEELSPGMRFQAQGPDGPRTVTLIEADDKQVTVDANHPLAGQALVFRVEILDVRPARRAELAKGHPLAADVAATEVEDRKQ</sequence>
<gene>
    <name evidence="12" type="ORF">BTW10_13130</name>
</gene>
<keyword evidence="7 9" id="KW-0413">Isomerase</keyword>
<dbReference type="STRING" id="223900.GCA_000821045_01317"/>
<keyword evidence="6" id="KW-0143">Chaperone</keyword>
<organism evidence="12 13">
    <name type="scientific">Chromohalobacter japonicus</name>
    <dbReference type="NCBI Taxonomy" id="223900"/>
    <lineage>
        <taxon>Bacteria</taxon>
        <taxon>Pseudomonadati</taxon>
        <taxon>Pseudomonadota</taxon>
        <taxon>Gammaproteobacteria</taxon>
        <taxon>Oceanospirillales</taxon>
        <taxon>Halomonadaceae</taxon>
        <taxon>Chromohalobacter</taxon>
    </lineage>
</organism>
<evidence type="ECO:0000256" key="7">
    <source>
        <dbReference type="ARBA" id="ARBA00023235"/>
    </source>
</evidence>
<dbReference type="GO" id="GO:0005737">
    <property type="term" value="C:cytoplasm"/>
    <property type="evidence" value="ECO:0007669"/>
    <property type="project" value="UniProtKB-SubCell"/>
</dbReference>
<accession>A0A1Q8TAD5</accession>
<name>A0A1Q8TAD5_9GAMM</name>
<evidence type="ECO:0000313" key="13">
    <source>
        <dbReference type="Proteomes" id="UP000186806"/>
    </source>
</evidence>
<dbReference type="GO" id="GO:0042026">
    <property type="term" value="P:protein refolding"/>
    <property type="evidence" value="ECO:0007669"/>
    <property type="project" value="UniProtKB-ARBA"/>
</dbReference>
<protein>
    <recommendedName>
        <fullName evidence="10">Peptidyl-prolyl cis-trans isomerase</fullName>
        <ecNumber evidence="10">5.2.1.8</ecNumber>
    </recommendedName>
</protein>
<evidence type="ECO:0000256" key="1">
    <source>
        <dbReference type="ARBA" id="ARBA00000971"/>
    </source>
</evidence>
<dbReference type="EMBL" id="MSDQ01000032">
    <property type="protein sequence ID" value="OLO10643.1"/>
    <property type="molecule type" value="Genomic_DNA"/>
</dbReference>
<reference evidence="12 13" key="1">
    <citation type="submission" date="2016-12" db="EMBL/GenBank/DDBJ databases">
        <title>Draft genome sequences of strains Salinicola socius SMB35, Salinicola sp. MH3R3-1 and Chromohalobacter sp. SMB17 from the Verkhnekamsk potash mining region of Russia.</title>
        <authorList>
            <person name="Mavrodi D.V."/>
            <person name="Olsson B.E."/>
            <person name="Korsakova E.S."/>
            <person name="Pyankova A."/>
            <person name="Mavrodi O.V."/>
            <person name="Plotnikova E.G."/>
        </authorList>
    </citation>
    <scope>NUCLEOTIDE SEQUENCE [LARGE SCALE GENOMIC DNA]</scope>
    <source>
        <strain evidence="12 13">SMB17</strain>
    </source>
</reference>
<feature type="domain" description="PPIase FKBP-type" evidence="11">
    <location>
        <begin position="6"/>
        <end position="70"/>
    </location>
</feature>
<dbReference type="GO" id="GO:0003755">
    <property type="term" value="F:peptidyl-prolyl cis-trans isomerase activity"/>
    <property type="evidence" value="ECO:0007669"/>
    <property type="project" value="UniProtKB-UniRule"/>
</dbReference>
<evidence type="ECO:0000256" key="3">
    <source>
        <dbReference type="ARBA" id="ARBA00006577"/>
    </source>
</evidence>
<dbReference type="InterPro" id="IPR001179">
    <property type="entry name" value="PPIase_FKBP_dom"/>
</dbReference>
<comment type="function">
    <text evidence="8">Also involved in hydrogenase metallocenter assembly, probably by participating in the nickel insertion step. This function in hydrogenase biosynthesis requires chaperone activity and the presence of the metal-binding domain, but not PPIase activity.</text>
</comment>
<evidence type="ECO:0000256" key="9">
    <source>
        <dbReference type="PROSITE-ProRule" id="PRU00277"/>
    </source>
</evidence>
<evidence type="ECO:0000256" key="6">
    <source>
        <dbReference type="ARBA" id="ARBA00023186"/>
    </source>
</evidence>
<comment type="similarity">
    <text evidence="3 10">Belongs to the FKBP-type PPIase family.</text>
</comment>